<accession>A0A2J0Q6U1</accession>
<reference evidence="11 12" key="1">
    <citation type="submission" date="2017-09" db="EMBL/GenBank/DDBJ databases">
        <title>Depth-based differentiation of microbial function through sediment-hosted aquifers and enrichment of novel symbionts in the deep terrestrial subsurface.</title>
        <authorList>
            <person name="Probst A.J."/>
            <person name="Ladd B."/>
            <person name="Jarett J.K."/>
            <person name="Geller-Mcgrath D.E."/>
            <person name="Sieber C.M."/>
            <person name="Emerson J.B."/>
            <person name="Anantharaman K."/>
            <person name="Thomas B.C."/>
            <person name="Malmstrom R."/>
            <person name="Stieglmeier M."/>
            <person name="Klingl A."/>
            <person name="Woyke T."/>
            <person name="Ryan C.M."/>
            <person name="Banfield J.F."/>
        </authorList>
    </citation>
    <scope>NUCLEOTIDE SEQUENCE [LARGE SCALE GENOMIC DNA]</scope>
    <source>
        <strain evidence="11">CG10_big_fil_rev_8_21_14_0_10_36_16</strain>
    </source>
</reference>
<keyword evidence="2" id="KW-0808">Transferase</keyword>
<keyword evidence="3" id="KW-0479">Metal-binding</keyword>
<gene>
    <name evidence="11" type="ORF">COV29_02980</name>
</gene>
<evidence type="ECO:0000256" key="6">
    <source>
        <dbReference type="ARBA" id="ARBA00022777"/>
    </source>
</evidence>
<evidence type="ECO:0000259" key="10">
    <source>
        <dbReference type="Pfam" id="PF13793"/>
    </source>
</evidence>
<dbReference type="InterPro" id="IPR005946">
    <property type="entry name" value="Rib-P_diPkinase"/>
</dbReference>
<organism evidence="11 12">
    <name type="scientific">Candidatus Yanofskybacteria bacterium CG10_big_fil_rev_8_21_14_0_10_36_16</name>
    <dbReference type="NCBI Taxonomy" id="1975096"/>
    <lineage>
        <taxon>Bacteria</taxon>
        <taxon>Candidatus Yanofskyibacteriota</taxon>
    </lineage>
</organism>
<dbReference type="GO" id="GO:0016301">
    <property type="term" value="F:kinase activity"/>
    <property type="evidence" value="ECO:0007669"/>
    <property type="project" value="UniProtKB-KW"/>
</dbReference>
<evidence type="ECO:0000313" key="12">
    <source>
        <dbReference type="Proteomes" id="UP000228496"/>
    </source>
</evidence>
<name>A0A2J0Q6U1_9BACT</name>
<dbReference type="SUPFAM" id="SSF53271">
    <property type="entry name" value="PRTase-like"/>
    <property type="match status" value="1"/>
</dbReference>
<dbReference type="InterPro" id="IPR000836">
    <property type="entry name" value="PRTase_dom"/>
</dbReference>
<evidence type="ECO:0000256" key="8">
    <source>
        <dbReference type="ARBA" id="ARBA00022842"/>
    </source>
</evidence>
<dbReference type="Gene3D" id="3.40.50.2020">
    <property type="match status" value="2"/>
</dbReference>
<dbReference type="InterPro" id="IPR029057">
    <property type="entry name" value="PRTase-like"/>
</dbReference>
<feature type="domain" description="Ribose-phosphate pyrophosphokinase N-terminal" evidence="10">
    <location>
        <begin position="8"/>
        <end position="124"/>
    </location>
</feature>
<dbReference type="PANTHER" id="PTHR10210">
    <property type="entry name" value="RIBOSE-PHOSPHATE DIPHOSPHOKINASE FAMILY MEMBER"/>
    <property type="match status" value="1"/>
</dbReference>
<dbReference type="GO" id="GO:0000287">
    <property type="term" value="F:magnesium ion binding"/>
    <property type="evidence" value="ECO:0007669"/>
    <property type="project" value="InterPro"/>
</dbReference>
<dbReference type="GO" id="GO:0005737">
    <property type="term" value="C:cytoplasm"/>
    <property type="evidence" value="ECO:0007669"/>
    <property type="project" value="TreeGrafter"/>
</dbReference>
<dbReference type="GO" id="GO:0006164">
    <property type="term" value="P:purine nucleotide biosynthetic process"/>
    <property type="evidence" value="ECO:0007669"/>
    <property type="project" value="TreeGrafter"/>
</dbReference>
<comment type="caution">
    <text evidence="11">The sequence shown here is derived from an EMBL/GenBank/DDBJ whole genome shotgun (WGS) entry which is preliminary data.</text>
</comment>
<dbReference type="EC" id="2.7.6.1" evidence="1"/>
<evidence type="ECO:0000256" key="9">
    <source>
        <dbReference type="ARBA" id="ARBA00049535"/>
    </source>
</evidence>
<dbReference type="SMART" id="SM01400">
    <property type="entry name" value="Pribosyltran_N"/>
    <property type="match status" value="1"/>
</dbReference>
<dbReference type="InterPro" id="IPR029099">
    <property type="entry name" value="Pribosyltran_N"/>
</dbReference>
<dbReference type="FunFam" id="3.40.50.2020:FF:000002">
    <property type="entry name" value="Ribose-phosphate pyrophosphokinase"/>
    <property type="match status" value="1"/>
</dbReference>
<evidence type="ECO:0000256" key="3">
    <source>
        <dbReference type="ARBA" id="ARBA00022723"/>
    </source>
</evidence>
<evidence type="ECO:0000256" key="1">
    <source>
        <dbReference type="ARBA" id="ARBA00013247"/>
    </source>
</evidence>
<dbReference type="GO" id="GO:0005524">
    <property type="term" value="F:ATP binding"/>
    <property type="evidence" value="ECO:0007669"/>
    <property type="project" value="UniProtKB-KW"/>
</dbReference>
<dbReference type="CDD" id="cd06223">
    <property type="entry name" value="PRTases_typeI"/>
    <property type="match status" value="1"/>
</dbReference>
<keyword evidence="8" id="KW-0460">Magnesium</keyword>
<dbReference type="GO" id="GO:0002189">
    <property type="term" value="C:ribose phosphate diphosphokinase complex"/>
    <property type="evidence" value="ECO:0007669"/>
    <property type="project" value="TreeGrafter"/>
</dbReference>
<keyword evidence="5" id="KW-0547">Nucleotide-binding</keyword>
<proteinExistence type="predicted"/>
<evidence type="ECO:0000313" key="11">
    <source>
        <dbReference type="EMBL" id="PJE50673.1"/>
    </source>
</evidence>
<protein>
    <recommendedName>
        <fullName evidence="1">ribose-phosphate diphosphokinase</fullName>
        <ecNumber evidence="1">2.7.6.1</ecNumber>
    </recommendedName>
</protein>
<dbReference type="NCBIfam" id="NF002320">
    <property type="entry name" value="PRK01259.1"/>
    <property type="match status" value="1"/>
</dbReference>
<dbReference type="Pfam" id="PF14572">
    <property type="entry name" value="Pribosyl_synth"/>
    <property type="match status" value="1"/>
</dbReference>
<dbReference type="GO" id="GO:0004749">
    <property type="term" value="F:ribose phosphate diphosphokinase activity"/>
    <property type="evidence" value="ECO:0007669"/>
    <property type="project" value="UniProtKB-EC"/>
</dbReference>
<keyword evidence="7" id="KW-0067">ATP-binding</keyword>
<dbReference type="NCBIfam" id="TIGR01251">
    <property type="entry name" value="ribP_PPkin"/>
    <property type="match status" value="1"/>
</dbReference>
<comment type="catalytic activity">
    <reaction evidence="9">
        <text>D-ribose 5-phosphate + ATP = 5-phospho-alpha-D-ribose 1-diphosphate + AMP + H(+)</text>
        <dbReference type="Rhea" id="RHEA:15609"/>
        <dbReference type="ChEBI" id="CHEBI:15378"/>
        <dbReference type="ChEBI" id="CHEBI:30616"/>
        <dbReference type="ChEBI" id="CHEBI:58017"/>
        <dbReference type="ChEBI" id="CHEBI:78346"/>
        <dbReference type="ChEBI" id="CHEBI:456215"/>
        <dbReference type="EC" id="2.7.6.1"/>
    </reaction>
</comment>
<dbReference type="AlphaFoldDB" id="A0A2J0Q6U1"/>
<dbReference type="Pfam" id="PF13793">
    <property type="entry name" value="Pribosyltran_N"/>
    <property type="match status" value="1"/>
</dbReference>
<evidence type="ECO:0000256" key="4">
    <source>
        <dbReference type="ARBA" id="ARBA00022727"/>
    </source>
</evidence>
<dbReference type="PANTHER" id="PTHR10210:SF41">
    <property type="entry name" value="RIBOSE-PHOSPHATE PYROPHOSPHOKINASE 1, CHLOROPLASTIC"/>
    <property type="match status" value="1"/>
</dbReference>
<evidence type="ECO:0000256" key="5">
    <source>
        <dbReference type="ARBA" id="ARBA00022741"/>
    </source>
</evidence>
<sequence length="327" mass="36160">MEADMDFKIFSGGANHPLAEKIVQVSDIEEDLGHIKLTNFADGEQYVRFEENLRNQTVFVIQSTNQPDSNLIQLFLMLKAALGASALRVIAVVPYYGYARQERKSAGREAISASLWAQFIDELGIERVVFMDLHANAIEGFFRNTKVDHLYARPVLIKVIKGLFENEINNNEIVVVSPDAGGVNRARAWAQRLNGSDLAIIDKRREGPNRTRAYNVVGEVEGKIALVVDDMFDTCGTVVAGAEALINKGAKRVLAVATHGLFSDDAFEKINNSLIDRIFVTDTVYNPTTSQKIESADKIEVVSVSEHFARAIVRISNNQSLSAALFD</sequence>
<evidence type="ECO:0000256" key="7">
    <source>
        <dbReference type="ARBA" id="ARBA00022840"/>
    </source>
</evidence>
<evidence type="ECO:0000256" key="2">
    <source>
        <dbReference type="ARBA" id="ARBA00022679"/>
    </source>
</evidence>
<keyword evidence="6" id="KW-0418">Kinase</keyword>
<dbReference type="Proteomes" id="UP000228496">
    <property type="component" value="Unassembled WGS sequence"/>
</dbReference>
<dbReference type="GO" id="GO:0006015">
    <property type="term" value="P:5-phosphoribose 1-diphosphate biosynthetic process"/>
    <property type="evidence" value="ECO:0007669"/>
    <property type="project" value="TreeGrafter"/>
</dbReference>
<keyword evidence="4" id="KW-0545">Nucleotide biosynthesis</keyword>
<dbReference type="EMBL" id="PCXQ01000005">
    <property type="protein sequence ID" value="PJE50673.1"/>
    <property type="molecule type" value="Genomic_DNA"/>
</dbReference>